<dbReference type="GO" id="GO:0009231">
    <property type="term" value="P:riboflavin biosynthetic process"/>
    <property type="evidence" value="ECO:0007669"/>
    <property type="project" value="InterPro"/>
</dbReference>
<organism evidence="2 3">
    <name type="scientific">Orientia tsutsugamushi str. UT144</name>
    <dbReference type="NCBI Taxonomy" id="1441384"/>
    <lineage>
        <taxon>Bacteria</taxon>
        <taxon>Pseudomonadati</taxon>
        <taxon>Pseudomonadota</taxon>
        <taxon>Alphaproteobacteria</taxon>
        <taxon>Rickettsiales</taxon>
        <taxon>Rickettsiaceae</taxon>
        <taxon>Rickettsieae</taxon>
        <taxon>Orientia</taxon>
    </lineage>
</organism>
<evidence type="ECO:0000313" key="2">
    <source>
        <dbReference type="EMBL" id="KJW07883.1"/>
    </source>
</evidence>
<comment type="caution">
    <text evidence="2">The sequence shown here is derived from an EMBL/GenBank/DDBJ whole genome shotgun (WGS) entry which is preliminary data.</text>
</comment>
<protein>
    <submittedName>
        <fullName evidence="2">RibD C-terminal domain protein</fullName>
    </submittedName>
</protein>
<proteinExistence type="predicted"/>
<dbReference type="InterPro" id="IPR002734">
    <property type="entry name" value="RibDG_C"/>
</dbReference>
<dbReference type="PANTHER" id="PTHR38011:SF11">
    <property type="entry name" value="2,5-DIAMINO-6-RIBOSYLAMINO-4(3H)-PYRIMIDINONE 5'-PHOSPHATE REDUCTASE"/>
    <property type="match status" value="1"/>
</dbReference>
<dbReference type="Gene3D" id="3.40.430.10">
    <property type="entry name" value="Dihydrofolate Reductase, subunit A"/>
    <property type="match status" value="1"/>
</dbReference>
<evidence type="ECO:0000259" key="1">
    <source>
        <dbReference type="Pfam" id="PF01872"/>
    </source>
</evidence>
<name>A0A0F3RNL9_ORITS</name>
<dbReference type="PATRIC" id="fig|1441384.3.peg.1083"/>
<evidence type="ECO:0000313" key="3">
    <source>
        <dbReference type="Proteomes" id="UP000033580"/>
    </source>
</evidence>
<dbReference type="InterPro" id="IPR024072">
    <property type="entry name" value="DHFR-like_dom_sf"/>
</dbReference>
<reference evidence="2 3" key="1">
    <citation type="submission" date="2015-01" db="EMBL/GenBank/DDBJ databases">
        <title>Genome Sequencing of Rickettsiales.</title>
        <authorList>
            <person name="Daugherty S.C."/>
            <person name="Su Q."/>
            <person name="Abolude K."/>
            <person name="Beier-Sexton M."/>
            <person name="Carlyon J.A."/>
            <person name="Carter R."/>
            <person name="Day N.P."/>
            <person name="Dumler S.J."/>
            <person name="Dyachenko V."/>
            <person name="Godinez A."/>
            <person name="Kurtti T.J."/>
            <person name="Lichay M."/>
            <person name="Mullins K.E."/>
            <person name="Ott S."/>
            <person name="Pappas-Brown V."/>
            <person name="Paris D.H."/>
            <person name="Patel P."/>
            <person name="Richards A.L."/>
            <person name="Sadzewicz L."/>
            <person name="Sears K."/>
            <person name="Seidman D."/>
            <person name="Sengamalay N."/>
            <person name="Stenos J."/>
            <person name="Tallon L.J."/>
            <person name="Vincent G."/>
            <person name="Fraser C.M."/>
            <person name="Munderloh U."/>
            <person name="Dunning-Hotopp J.C."/>
        </authorList>
    </citation>
    <scope>NUCLEOTIDE SEQUENCE [LARGE SCALE GENOMIC DNA]</scope>
    <source>
        <strain evidence="2 3">UT144</strain>
    </source>
</reference>
<dbReference type="SUPFAM" id="SSF53597">
    <property type="entry name" value="Dihydrofolate reductase-like"/>
    <property type="match status" value="1"/>
</dbReference>
<dbReference type="GO" id="GO:0008703">
    <property type="term" value="F:5-amino-6-(5-phosphoribosylamino)uracil reductase activity"/>
    <property type="evidence" value="ECO:0007669"/>
    <property type="project" value="InterPro"/>
</dbReference>
<dbReference type="AlphaFoldDB" id="A0A0F3RNL9"/>
<sequence length="176" mass="19984">MNKIILYIATSLDGFIADINGGVDWLQHPKDDAELEAVGYKDLMERIDTILMGIRSYKQILSFGDWGWQDKHTYVFTSEQLENDKPYISITHDSPLEFMTKLKDRKSDKDIWLLGGAQFAQSFAQEGLINEVILTIIPQTLGEGIPLGLTFEKFDLTAEKALTDGMIQKIYSMKNT</sequence>
<gene>
    <name evidence="2" type="ORF">OTUT144_0053</name>
</gene>
<dbReference type="EMBL" id="LAOR01000002">
    <property type="protein sequence ID" value="KJW07883.1"/>
    <property type="molecule type" value="Genomic_DNA"/>
</dbReference>
<feature type="domain" description="Bacterial bifunctional deaminase-reductase C-terminal" evidence="1">
    <location>
        <begin position="3"/>
        <end position="144"/>
    </location>
</feature>
<dbReference type="PANTHER" id="PTHR38011">
    <property type="entry name" value="DIHYDROFOLATE REDUCTASE FAMILY PROTEIN (AFU_ORTHOLOGUE AFUA_8G06820)"/>
    <property type="match status" value="1"/>
</dbReference>
<dbReference type="Pfam" id="PF01872">
    <property type="entry name" value="RibD_C"/>
    <property type="match status" value="1"/>
</dbReference>
<dbReference type="Proteomes" id="UP000033580">
    <property type="component" value="Unassembled WGS sequence"/>
</dbReference>
<dbReference type="InterPro" id="IPR050765">
    <property type="entry name" value="Riboflavin_Biosynth_HTPR"/>
</dbReference>
<accession>A0A0F3RNL9</accession>